<dbReference type="KEGG" id="dac:Daci_0218"/>
<dbReference type="AlphaFoldDB" id="A9BPJ7"/>
<dbReference type="Gene3D" id="1.10.10.10">
    <property type="entry name" value="Winged helix-like DNA-binding domain superfamily/Winged helix DNA-binding domain"/>
    <property type="match status" value="1"/>
</dbReference>
<dbReference type="GO" id="GO:0006355">
    <property type="term" value="P:regulation of DNA-templated transcription"/>
    <property type="evidence" value="ECO:0007669"/>
    <property type="project" value="InterPro"/>
</dbReference>
<evidence type="ECO:0000256" key="4">
    <source>
        <dbReference type="PROSITE-ProRule" id="PRU00169"/>
    </source>
</evidence>
<dbReference type="InterPro" id="IPR000792">
    <property type="entry name" value="Tscrpt_reg_LuxR_C"/>
</dbReference>
<feature type="domain" description="HTH luxR-type" evidence="6">
    <location>
        <begin position="269"/>
        <end position="334"/>
    </location>
</feature>
<dbReference type="Gene3D" id="3.40.50.2300">
    <property type="match status" value="1"/>
</dbReference>
<dbReference type="InterPro" id="IPR001789">
    <property type="entry name" value="Sig_transdc_resp-reg_receiver"/>
</dbReference>
<organism evidence="8 9">
    <name type="scientific">Delftia acidovorans (strain DSM 14801 / SPH-1)</name>
    <dbReference type="NCBI Taxonomy" id="398578"/>
    <lineage>
        <taxon>Bacteria</taxon>
        <taxon>Pseudomonadati</taxon>
        <taxon>Pseudomonadota</taxon>
        <taxon>Betaproteobacteria</taxon>
        <taxon>Burkholderiales</taxon>
        <taxon>Comamonadaceae</taxon>
        <taxon>Delftia</taxon>
    </lineage>
</organism>
<keyword evidence="1" id="KW-0805">Transcription regulation</keyword>
<dbReference type="Proteomes" id="UP000000784">
    <property type="component" value="Chromosome"/>
</dbReference>
<evidence type="ECO:0000259" key="6">
    <source>
        <dbReference type="PROSITE" id="PS50043"/>
    </source>
</evidence>
<dbReference type="Pfam" id="PF00196">
    <property type="entry name" value="GerE"/>
    <property type="match status" value="1"/>
</dbReference>
<name>A9BPJ7_DELAS</name>
<dbReference type="InterPro" id="IPR016032">
    <property type="entry name" value="Sig_transdc_resp-reg_C-effctor"/>
</dbReference>
<gene>
    <name evidence="8" type="ordered locus">Daci_0218</name>
</gene>
<dbReference type="Pfam" id="PF00072">
    <property type="entry name" value="Response_reg"/>
    <property type="match status" value="1"/>
</dbReference>
<keyword evidence="3" id="KW-0804">Transcription</keyword>
<feature type="compositionally biased region" description="Polar residues" evidence="5">
    <location>
        <begin position="1"/>
        <end position="14"/>
    </location>
</feature>
<evidence type="ECO:0000259" key="7">
    <source>
        <dbReference type="PROSITE" id="PS50110"/>
    </source>
</evidence>
<feature type="region of interest" description="Disordered" evidence="5">
    <location>
        <begin position="206"/>
        <end position="226"/>
    </location>
</feature>
<dbReference type="EMBL" id="CP000884">
    <property type="protein sequence ID" value="ABX32864.1"/>
    <property type="molecule type" value="Genomic_DNA"/>
</dbReference>
<keyword evidence="4" id="KW-0597">Phosphoprotein</keyword>
<dbReference type="PROSITE" id="PS50110">
    <property type="entry name" value="RESPONSE_REGULATORY"/>
    <property type="match status" value="1"/>
</dbReference>
<dbReference type="FunFam" id="1.10.10.10:FF:000153">
    <property type="entry name" value="LuxR family transcriptional regulator"/>
    <property type="match status" value="1"/>
</dbReference>
<keyword evidence="2" id="KW-0238">DNA-binding</keyword>
<dbReference type="SMART" id="SM00448">
    <property type="entry name" value="REC"/>
    <property type="match status" value="1"/>
</dbReference>
<dbReference type="SUPFAM" id="SSF46894">
    <property type="entry name" value="C-terminal effector domain of the bipartite response regulators"/>
    <property type="match status" value="1"/>
</dbReference>
<evidence type="ECO:0000313" key="8">
    <source>
        <dbReference type="EMBL" id="ABX32864.1"/>
    </source>
</evidence>
<feature type="domain" description="Response regulatory" evidence="7">
    <location>
        <begin position="28"/>
        <end position="144"/>
    </location>
</feature>
<dbReference type="eggNOG" id="COG2197">
    <property type="taxonomic scope" value="Bacteria"/>
</dbReference>
<dbReference type="CDD" id="cd06170">
    <property type="entry name" value="LuxR_C_like"/>
    <property type="match status" value="1"/>
</dbReference>
<dbReference type="eggNOG" id="COG0745">
    <property type="taxonomic scope" value="Bacteria"/>
</dbReference>
<dbReference type="HOGENOM" id="CLU_000445_90_4_4"/>
<dbReference type="InterPro" id="IPR039420">
    <property type="entry name" value="WalR-like"/>
</dbReference>
<evidence type="ECO:0000256" key="2">
    <source>
        <dbReference type="ARBA" id="ARBA00023125"/>
    </source>
</evidence>
<dbReference type="PANTHER" id="PTHR43214">
    <property type="entry name" value="TWO-COMPONENT RESPONSE REGULATOR"/>
    <property type="match status" value="1"/>
</dbReference>
<dbReference type="PROSITE" id="PS00622">
    <property type="entry name" value="HTH_LUXR_1"/>
    <property type="match status" value="1"/>
</dbReference>
<dbReference type="PANTHER" id="PTHR43214:SF44">
    <property type="entry name" value="TWO-COMPONENT RESPONSE REGULATOR"/>
    <property type="match status" value="1"/>
</dbReference>
<protein>
    <submittedName>
        <fullName evidence="8">Two component transcriptional regulator, LuxR family</fullName>
    </submittedName>
</protein>
<dbReference type="GO" id="GO:0000160">
    <property type="term" value="P:phosphorelay signal transduction system"/>
    <property type="evidence" value="ECO:0007669"/>
    <property type="project" value="InterPro"/>
</dbReference>
<sequence length="339" mass="36370">MNENPQRPQMTTADSSRHPSHPPHNAHVILVVDDALDSLRMLCDALAAEGYVVLAARDADEALQRFALTVPDGVLLDAVMPGMDGFTLCRTLKATPAWAHVPVVFMTGLSDTDQIIRGFASGGVDYVVKPLRIPEVLVRLATHVRNARATRQAQEAVDVAGLGVVVLDGQGRVAWRSPQASRWLEEAFADQPFPLEAAGDWLAGARQPDQHGKADQPGQADQEGQPAPQDLALALADGRQLLARHMGASGLGESMVLLSHEAPQTPAARRLQQVALTPRETEVLSWLSKGKTNRDIADILGMSPRTVNKHLEHIFEKLGVETRTAAAAVAGQLLQAGSP</sequence>
<dbReference type="InterPro" id="IPR036388">
    <property type="entry name" value="WH-like_DNA-bd_sf"/>
</dbReference>
<keyword evidence="9" id="KW-1185">Reference proteome</keyword>
<accession>A9BPJ7</accession>
<evidence type="ECO:0000256" key="1">
    <source>
        <dbReference type="ARBA" id="ARBA00023015"/>
    </source>
</evidence>
<feature type="region of interest" description="Disordered" evidence="5">
    <location>
        <begin position="1"/>
        <end position="24"/>
    </location>
</feature>
<evidence type="ECO:0000256" key="5">
    <source>
        <dbReference type="SAM" id="MobiDB-lite"/>
    </source>
</evidence>
<dbReference type="STRING" id="398578.Daci_0218"/>
<reference evidence="8 9" key="1">
    <citation type="journal article" date="2004" name="Appl. Environ. Microbiol.">
        <title>Mineralization of individual congeners of linear alkylbenzenesulfonate by defined pairs of heterotrophic bacteria.</title>
        <authorList>
            <person name="Schleheck D."/>
            <person name="Knepper T.P."/>
            <person name="Fischer K."/>
            <person name="Cook A.M."/>
        </authorList>
    </citation>
    <scope>NUCLEOTIDE SEQUENCE [LARGE SCALE GENOMIC DNA]</scope>
    <source>
        <strain evidence="9">DSM 14801 / SPH-1</strain>
    </source>
</reference>
<evidence type="ECO:0000313" key="9">
    <source>
        <dbReference type="Proteomes" id="UP000000784"/>
    </source>
</evidence>
<dbReference type="InterPro" id="IPR011006">
    <property type="entry name" value="CheY-like_superfamily"/>
</dbReference>
<dbReference type="SMART" id="SM00421">
    <property type="entry name" value="HTH_LUXR"/>
    <property type="match status" value="1"/>
</dbReference>
<dbReference type="GO" id="GO:0003677">
    <property type="term" value="F:DNA binding"/>
    <property type="evidence" value="ECO:0007669"/>
    <property type="project" value="UniProtKB-KW"/>
</dbReference>
<dbReference type="SUPFAM" id="SSF52172">
    <property type="entry name" value="CheY-like"/>
    <property type="match status" value="1"/>
</dbReference>
<proteinExistence type="predicted"/>
<feature type="modified residue" description="4-aspartylphosphate" evidence="4">
    <location>
        <position position="77"/>
    </location>
</feature>
<dbReference type="PRINTS" id="PR00038">
    <property type="entry name" value="HTHLUXR"/>
</dbReference>
<dbReference type="PROSITE" id="PS50043">
    <property type="entry name" value="HTH_LUXR_2"/>
    <property type="match status" value="1"/>
</dbReference>
<reference evidence="9" key="2">
    <citation type="submission" date="2007-11" db="EMBL/GenBank/DDBJ databases">
        <title>Complete sequence of Delftia acidovorans DSM 14801 / SPH-1.</title>
        <authorList>
            <person name="Copeland A."/>
            <person name="Lucas S."/>
            <person name="Lapidus A."/>
            <person name="Barry K."/>
            <person name="Glavina del Rio T."/>
            <person name="Dalin E."/>
            <person name="Tice H."/>
            <person name="Pitluck S."/>
            <person name="Lowry S."/>
            <person name="Clum A."/>
            <person name="Schmutz J."/>
            <person name="Larimer F."/>
            <person name="Land M."/>
            <person name="Hauser L."/>
            <person name="Kyrpides N."/>
            <person name="Kim E."/>
            <person name="Schleheck D."/>
            <person name="Richardson P."/>
        </authorList>
    </citation>
    <scope>NUCLEOTIDE SEQUENCE [LARGE SCALE GENOMIC DNA]</scope>
    <source>
        <strain evidence="9">DSM 14801 / SPH-1</strain>
    </source>
</reference>
<evidence type="ECO:0000256" key="3">
    <source>
        <dbReference type="ARBA" id="ARBA00023163"/>
    </source>
</evidence>